<comment type="function">
    <text evidence="5">Produces N-formyl-kynurenine through the oxidation of tryptophan.</text>
</comment>
<comment type="catalytic activity">
    <reaction evidence="5">
        <text>L-tryptophan + O2 = N-formyl-L-kynurenine</text>
        <dbReference type="Rhea" id="RHEA:24536"/>
        <dbReference type="ChEBI" id="CHEBI:15379"/>
        <dbReference type="ChEBI" id="CHEBI:57912"/>
        <dbReference type="ChEBI" id="CHEBI:58629"/>
    </reaction>
</comment>
<evidence type="ECO:0000313" key="6">
    <source>
        <dbReference type="EMBL" id="UJO22437.1"/>
    </source>
</evidence>
<feature type="binding site" description="proximal binding residue" evidence="4">
    <location>
        <position position="492"/>
    </location>
    <ligand>
        <name>heme b</name>
        <dbReference type="ChEBI" id="CHEBI:60344"/>
    </ligand>
    <ligandPart>
        <name>Fe</name>
        <dbReference type="ChEBI" id="CHEBI:18248"/>
    </ligandPart>
</feature>
<keyword evidence="3 4" id="KW-0408">Iron</keyword>
<organism evidence="6 7">
    <name type="scientific">Passalora fulva</name>
    <name type="common">Tomato leaf mold</name>
    <name type="synonym">Cladosporium fulvum</name>
    <dbReference type="NCBI Taxonomy" id="5499"/>
    <lineage>
        <taxon>Eukaryota</taxon>
        <taxon>Fungi</taxon>
        <taxon>Dikarya</taxon>
        <taxon>Ascomycota</taxon>
        <taxon>Pezizomycotina</taxon>
        <taxon>Dothideomycetes</taxon>
        <taxon>Dothideomycetidae</taxon>
        <taxon>Mycosphaerellales</taxon>
        <taxon>Mycosphaerellaceae</taxon>
        <taxon>Fulvia</taxon>
    </lineage>
</organism>
<keyword evidence="2 4" id="KW-0479">Metal-binding</keyword>
<dbReference type="AlphaFoldDB" id="A0A9Q8UU47"/>
<keyword evidence="4 5" id="KW-0349">Heme</keyword>
<evidence type="ECO:0000313" key="7">
    <source>
        <dbReference type="Proteomes" id="UP000756132"/>
    </source>
</evidence>
<evidence type="ECO:0000256" key="2">
    <source>
        <dbReference type="ARBA" id="ARBA00022723"/>
    </source>
</evidence>
<dbReference type="GO" id="GO:0046872">
    <property type="term" value="F:metal ion binding"/>
    <property type="evidence" value="ECO:0007669"/>
    <property type="project" value="UniProtKB-UniRule"/>
</dbReference>
<protein>
    <recommendedName>
        <fullName evidence="5">Indoleamine 2,3-dioxygenase</fullName>
        <ecNumber evidence="5">1.13.11.52</ecNumber>
    </recommendedName>
</protein>
<dbReference type="PANTHER" id="PTHR28657:SF3">
    <property type="entry name" value="INDOLEAMINE 2,3-DIOXYGENASE"/>
    <property type="match status" value="1"/>
</dbReference>
<dbReference type="KEGG" id="ffu:CLAFUR5_12265"/>
<evidence type="ECO:0000256" key="3">
    <source>
        <dbReference type="ARBA" id="ARBA00023004"/>
    </source>
</evidence>
<evidence type="ECO:0000256" key="5">
    <source>
        <dbReference type="RuleBase" id="RU369119"/>
    </source>
</evidence>
<dbReference type="GO" id="GO:0033754">
    <property type="term" value="F:indoleamine 2,3-dioxygenase activity"/>
    <property type="evidence" value="ECO:0007669"/>
    <property type="project" value="UniProtKB-EC"/>
</dbReference>
<dbReference type="InterPro" id="IPR037217">
    <property type="entry name" value="Trp/Indoleamine_2_3_dOase-like"/>
</dbReference>
<dbReference type="Gene3D" id="1.20.58.480">
    <property type="match status" value="1"/>
</dbReference>
<dbReference type="Proteomes" id="UP000756132">
    <property type="component" value="Chromosome 10"/>
</dbReference>
<dbReference type="InterPro" id="IPR000898">
    <property type="entry name" value="Indolamine_dOase"/>
</dbReference>
<proteinExistence type="inferred from homology"/>
<dbReference type="EMBL" id="CP090172">
    <property type="protein sequence ID" value="UJO22437.1"/>
    <property type="molecule type" value="Genomic_DNA"/>
</dbReference>
<keyword evidence="5" id="KW-0223">Dioxygenase</keyword>
<name>A0A9Q8UU47_PASFU</name>
<dbReference type="OrthoDB" id="10262710at2759"/>
<keyword evidence="7" id="KW-1185">Reference proteome</keyword>
<reference evidence="6" key="1">
    <citation type="submission" date="2021-12" db="EMBL/GenBank/DDBJ databases">
        <authorList>
            <person name="Zaccaron A."/>
            <person name="Stergiopoulos I."/>
        </authorList>
    </citation>
    <scope>NUCLEOTIDE SEQUENCE</scope>
    <source>
        <strain evidence="6">Race5_Kim</strain>
    </source>
</reference>
<dbReference type="SUPFAM" id="SSF140959">
    <property type="entry name" value="Indolic compounds 2,3-dioxygenase-like"/>
    <property type="match status" value="1"/>
</dbReference>
<dbReference type="FunFam" id="1.20.58.480:FF:000005">
    <property type="entry name" value="Indoleamine 2,3-dioxygenase family protein"/>
    <property type="match status" value="1"/>
</dbReference>
<reference evidence="6" key="2">
    <citation type="journal article" date="2022" name="Microb. Genom.">
        <title>A chromosome-scale genome assembly of the tomato pathogen Cladosporium fulvum reveals a compartmentalized genome architecture and the presence of a dispensable chromosome.</title>
        <authorList>
            <person name="Zaccaron A.Z."/>
            <person name="Chen L.H."/>
            <person name="Samaras A."/>
            <person name="Stergiopoulos I."/>
        </authorList>
    </citation>
    <scope>NUCLEOTIDE SEQUENCE</scope>
    <source>
        <strain evidence="6">Race5_Kim</strain>
    </source>
</reference>
<dbReference type="Pfam" id="PF01231">
    <property type="entry name" value="IDO"/>
    <property type="match status" value="1"/>
</dbReference>
<keyword evidence="5" id="KW-0560">Oxidoreductase</keyword>
<dbReference type="PANTHER" id="PTHR28657">
    <property type="entry name" value="INDOLEAMINE 2,3-DIOXYGENASE"/>
    <property type="match status" value="1"/>
</dbReference>
<dbReference type="GO" id="GO:0019441">
    <property type="term" value="P:L-tryptophan catabolic process to kynurenine"/>
    <property type="evidence" value="ECO:0007669"/>
    <property type="project" value="UniProtKB-UniRule"/>
</dbReference>
<comment type="similarity">
    <text evidence="1 5">Belongs to the indoleamine 2,3-dioxygenase family.</text>
</comment>
<dbReference type="GO" id="GO:0020037">
    <property type="term" value="F:heme binding"/>
    <property type="evidence" value="ECO:0007669"/>
    <property type="project" value="UniProtKB-UniRule"/>
</dbReference>
<gene>
    <name evidence="6" type="ORF">CLAFUR5_12265</name>
</gene>
<dbReference type="EC" id="1.13.11.52" evidence="5"/>
<sequence length="591" mass="67077">MSTGQANHEGTPRDMVIFGFEEAGMHSGHGIHIHEIPQIELAFFSLPKATQYHSPEQHFVLHVTRDPCQDSFLFLTFFASHSSTMSPFLSSNLGHEDEPRQTDTKAVFPHIDAEPAVLPSSLDPFTITTSNGFMPLQTPTTDLPDAFKPLLDLADEMPIVKEDGQPGLLAKYELGAAIDEKKLLPDLTNEIDSLVTADGQPDLVAVTAAFRDYSFLASAYLLEPCWERWSKGLEGYGLGREVLPACLAGPLWKTAKMLEIPPFMAYAAGYALYNWRFADPSVGYDEYYNLRLIRAFEKGLDPYSSEAGFILTHVDIVRHTGGLIEGAVKTMDAVAADDGSANVADSLEVLLNTMHDIEESMEKMWAHSKPKDYISYRTFIFGITNQSMFPNGVIYGGINDNKPQYFRGESGANDSIIPLLDHLLEIPMPQNPLTEILKDFRNYRPKPHREFLAYVRERAEQIGVKQYCRKNLDTKVKYLRLLEHVRSFRWRHWLFAREYIIRRSIHPTATGGSPIVTWLPNQLFAVMELMREVWESITVEERDAQGKTVNEMMENVYDSYDKLQKEVQRWCKERDPKASQAEAEALRRLEA</sequence>
<evidence type="ECO:0000256" key="1">
    <source>
        <dbReference type="ARBA" id="ARBA00007119"/>
    </source>
</evidence>
<dbReference type="RefSeq" id="XP_047766803.1">
    <property type="nucleotide sequence ID" value="XM_047911413.1"/>
</dbReference>
<dbReference type="GeneID" id="71992143"/>
<evidence type="ECO:0000256" key="4">
    <source>
        <dbReference type="PIRSR" id="PIRSR600898-1"/>
    </source>
</evidence>
<accession>A0A9Q8UU47</accession>